<feature type="compositionally biased region" description="Polar residues" evidence="1">
    <location>
        <begin position="22"/>
        <end position="31"/>
    </location>
</feature>
<keyword evidence="3" id="KW-1185">Reference proteome</keyword>
<reference evidence="2 3" key="1">
    <citation type="journal article" date="2021" name="Elife">
        <title>Chloroplast acquisition without the gene transfer in kleptoplastic sea slugs, Plakobranchus ocellatus.</title>
        <authorList>
            <person name="Maeda T."/>
            <person name="Takahashi S."/>
            <person name="Yoshida T."/>
            <person name="Shimamura S."/>
            <person name="Takaki Y."/>
            <person name="Nagai Y."/>
            <person name="Toyoda A."/>
            <person name="Suzuki Y."/>
            <person name="Arimoto A."/>
            <person name="Ishii H."/>
            <person name="Satoh N."/>
            <person name="Nishiyama T."/>
            <person name="Hasebe M."/>
            <person name="Maruyama T."/>
            <person name="Minagawa J."/>
            <person name="Obokata J."/>
            <person name="Shigenobu S."/>
        </authorList>
    </citation>
    <scope>NUCLEOTIDE SEQUENCE [LARGE SCALE GENOMIC DNA]</scope>
</reference>
<feature type="region of interest" description="Disordered" evidence="1">
    <location>
        <begin position="1"/>
        <end position="76"/>
    </location>
</feature>
<evidence type="ECO:0000256" key="1">
    <source>
        <dbReference type="SAM" id="MobiDB-lite"/>
    </source>
</evidence>
<evidence type="ECO:0000313" key="2">
    <source>
        <dbReference type="EMBL" id="GFN75015.1"/>
    </source>
</evidence>
<evidence type="ECO:0000313" key="3">
    <source>
        <dbReference type="Proteomes" id="UP000735302"/>
    </source>
</evidence>
<proteinExistence type="predicted"/>
<feature type="compositionally biased region" description="Polar residues" evidence="1">
    <location>
        <begin position="1"/>
        <end position="13"/>
    </location>
</feature>
<sequence length="76" mass="7922">MFQSCTESPTFHDTVQRDLTDGGTSHASPQQGDLRLSGPPLSQGAASGDRTASEGPCRSQGGFAIHYSTDAPPSEE</sequence>
<dbReference type="EMBL" id="BLXT01000208">
    <property type="protein sequence ID" value="GFN75015.1"/>
    <property type="molecule type" value="Genomic_DNA"/>
</dbReference>
<gene>
    <name evidence="2" type="ORF">PoB_000152100</name>
</gene>
<protein>
    <submittedName>
        <fullName evidence="2">Uncharacterized protein</fullName>
    </submittedName>
</protein>
<organism evidence="2 3">
    <name type="scientific">Plakobranchus ocellatus</name>
    <dbReference type="NCBI Taxonomy" id="259542"/>
    <lineage>
        <taxon>Eukaryota</taxon>
        <taxon>Metazoa</taxon>
        <taxon>Spiralia</taxon>
        <taxon>Lophotrochozoa</taxon>
        <taxon>Mollusca</taxon>
        <taxon>Gastropoda</taxon>
        <taxon>Heterobranchia</taxon>
        <taxon>Euthyneura</taxon>
        <taxon>Panpulmonata</taxon>
        <taxon>Sacoglossa</taxon>
        <taxon>Placobranchoidea</taxon>
        <taxon>Plakobranchidae</taxon>
        <taxon>Plakobranchus</taxon>
    </lineage>
</organism>
<comment type="caution">
    <text evidence="2">The sequence shown here is derived from an EMBL/GenBank/DDBJ whole genome shotgun (WGS) entry which is preliminary data.</text>
</comment>
<dbReference type="Proteomes" id="UP000735302">
    <property type="component" value="Unassembled WGS sequence"/>
</dbReference>
<accession>A0AAV3XW30</accession>
<dbReference type="AlphaFoldDB" id="A0AAV3XW30"/>
<name>A0AAV3XW30_9GAST</name>